<sequence>MGHAQRCPVCLGRGWIEENSETTSGIVRKVCHGCGGLGWIQVSDNFWYPIYPYYHPYTMTWTWTYTPTKYTKGN</sequence>
<protein>
    <submittedName>
        <fullName evidence="1">Uncharacterized protein</fullName>
    </submittedName>
</protein>
<accession>A0A6M3XDF4</accession>
<reference evidence="1" key="1">
    <citation type="submission" date="2020-03" db="EMBL/GenBank/DDBJ databases">
        <title>The deep terrestrial virosphere.</title>
        <authorList>
            <person name="Holmfeldt K."/>
            <person name="Nilsson E."/>
            <person name="Simone D."/>
            <person name="Lopez-Fernandez M."/>
            <person name="Wu X."/>
            <person name="de Brujin I."/>
            <person name="Lundin D."/>
            <person name="Andersson A."/>
            <person name="Bertilsson S."/>
            <person name="Dopson M."/>
        </authorList>
    </citation>
    <scope>NUCLEOTIDE SEQUENCE</scope>
    <source>
        <strain evidence="1">TM448B00540</strain>
    </source>
</reference>
<evidence type="ECO:0000313" key="1">
    <source>
        <dbReference type="EMBL" id="QJH95841.1"/>
    </source>
</evidence>
<dbReference type="AlphaFoldDB" id="A0A6M3XDF4"/>
<name>A0A6M3XDF4_9ZZZZ</name>
<organism evidence="1">
    <name type="scientific">viral metagenome</name>
    <dbReference type="NCBI Taxonomy" id="1070528"/>
    <lineage>
        <taxon>unclassified sequences</taxon>
        <taxon>metagenomes</taxon>
        <taxon>organismal metagenomes</taxon>
    </lineage>
</organism>
<dbReference type="EMBL" id="MT144630">
    <property type="protein sequence ID" value="QJH95841.1"/>
    <property type="molecule type" value="Genomic_DNA"/>
</dbReference>
<proteinExistence type="predicted"/>
<gene>
    <name evidence="1" type="ORF">TM448B00540_0031</name>
</gene>